<protein>
    <submittedName>
        <fullName evidence="1">Uncharacterized protein</fullName>
    </submittedName>
</protein>
<reference evidence="1 2" key="1">
    <citation type="submission" date="2018-12" db="EMBL/GenBank/DDBJ databases">
        <title>The complete genome of the methanogenic archaea of the candidate phylum Verstraetearchaeota, obtained from the metagenome of underground thermal water.</title>
        <authorList>
            <person name="Kadnikov V.V."/>
            <person name="Mardanov A.V."/>
            <person name="Beletsky A.V."/>
            <person name="Karnachuk O.V."/>
            <person name="Ravin N.V."/>
        </authorList>
    </citation>
    <scope>NUCLEOTIDE SEQUENCE [LARGE SCALE GENOMIC DNA]</scope>
    <source>
        <strain evidence="1">Ch88</strain>
    </source>
</reference>
<dbReference type="AlphaFoldDB" id="A0A444L533"/>
<evidence type="ECO:0000313" key="2">
    <source>
        <dbReference type="Proteomes" id="UP000288215"/>
    </source>
</evidence>
<organism evidence="1 2">
    <name type="scientific">Methanosuratincola subterraneus</name>
    <dbReference type="NCBI Taxonomy" id="2593994"/>
    <lineage>
        <taxon>Archaea</taxon>
        <taxon>Thermoproteota</taxon>
        <taxon>Methanosuratincolia</taxon>
        <taxon>Candidatus Methanomethylicales</taxon>
        <taxon>Candidatus Methanomethylicaceae</taxon>
        <taxon>Candidatus Methanosuratincola (ex Vanwonterghem et al. 2016)</taxon>
    </lineage>
</organism>
<sequence length="40" mass="5155">MFEITFQKFFIFFNFIVFYPKLIRFNSYFDVICKRCKWLN</sequence>
<dbReference type="EMBL" id="RXGA01000008">
    <property type="protein sequence ID" value="RWX72689.1"/>
    <property type="molecule type" value="Genomic_DNA"/>
</dbReference>
<name>A0A444L533_METS7</name>
<gene>
    <name evidence="1" type="ORF">Metus_0766</name>
</gene>
<accession>A0A444L533</accession>
<evidence type="ECO:0000313" key="1">
    <source>
        <dbReference type="EMBL" id="RWX72689.1"/>
    </source>
</evidence>
<dbReference type="Proteomes" id="UP000288215">
    <property type="component" value="Unassembled WGS sequence"/>
</dbReference>
<comment type="caution">
    <text evidence="1">The sequence shown here is derived from an EMBL/GenBank/DDBJ whole genome shotgun (WGS) entry which is preliminary data.</text>
</comment>
<proteinExistence type="predicted"/>